<comment type="caution">
    <text evidence="2">The sequence shown here is derived from an EMBL/GenBank/DDBJ whole genome shotgun (WGS) entry which is preliminary data.</text>
</comment>
<feature type="compositionally biased region" description="Low complexity" evidence="1">
    <location>
        <begin position="117"/>
        <end position="128"/>
    </location>
</feature>
<evidence type="ECO:0000313" key="3">
    <source>
        <dbReference type="Proteomes" id="UP000603453"/>
    </source>
</evidence>
<dbReference type="InterPro" id="IPR003903">
    <property type="entry name" value="UIM_dom"/>
</dbReference>
<organism evidence="2 3">
    <name type="scientific">Mucor saturninus</name>
    <dbReference type="NCBI Taxonomy" id="64648"/>
    <lineage>
        <taxon>Eukaryota</taxon>
        <taxon>Fungi</taxon>
        <taxon>Fungi incertae sedis</taxon>
        <taxon>Mucoromycota</taxon>
        <taxon>Mucoromycotina</taxon>
        <taxon>Mucoromycetes</taxon>
        <taxon>Mucorales</taxon>
        <taxon>Mucorineae</taxon>
        <taxon>Mucoraceae</taxon>
        <taxon>Mucor</taxon>
    </lineage>
</organism>
<evidence type="ECO:0000313" key="2">
    <source>
        <dbReference type="EMBL" id="KAG2195502.1"/>
    </source>
</evidence>
<feature type="region of interest" description="Disordered" evidence="1">
    <location>
        <begin position="1"/>
        <end position="20"/>
    </location>
</feature>
<sequence>MPTIRDLLQRRNKSEKDKEEEELQLALELSAKEQLNEQRRLLEQFSKKSQKRTSIRKQRIIKRERQPEEEEEDGWFQTVSSRPQKVVKKVKKESEPFQFDMDTIFQSEEEDDKAQMISDSDSDSSIIDLVNMAARREEEEEPPKEEEEEPPEEEEEDGYLSPLEGFKSLKEDANPSFLSQLQPAPKKKRGGVNTTSTGKNNYKRKNKWARKRKR</sequence>
<dbReference type="EMBL" id="JAEPRD010000169">
    <property type="protein sequence ID" value="KAG2195502.1"/>
    <property type="molecule type" value="Genomic_DNA"/>
</dbReference>
<dbReference type="PROSITE" id="PS50330">
    <property type="entry name" value="UIM"/>
    <property type="match status" value="1"/>
</dbReference>
<dbReference type="Proteomes" id="UP000603453">
    <property type="component" value="Unassembled WGS sequence"/>
</dbReference>
<dbReference type="AlphaFoldDB" id="A0A8H7UVE8"/>
<feature type="region of interest" description="Disordered" evidence="1">
    <location>
        <begin position="46"/>
        <end position="214"/>
    </location>
</feature>
<accession>A0A8H7UVE8</accession>
<evidence type="ECO:0000256" key="1">
    <source>
        <dbReference type="SAM" id="MobiDB-lite"/>
    </source>
</evidence>
<feature type="compositionally biased region" description="Basic residues" evidence="1">
    <location>
        <begin position="48"/>
        <end position="60"/>
    </location>
</feature>
<gene>
    <name evidence="2" type="ORF">INT47_012046</name>
</gene>
<feature type="compositionally biased region" description="Basic residues" evidence="1">
    <location>
        <begin position="201"/>
        <end position="214"/>
    </location>
</feature>
<keyword evidence="3" id="KW-1185">Reference proteome</keyword>
<reference evidence="2" key="1">
    <citation type="submission" date="2020-12" db="EMBL/GenBank/DDBJ databases">
        <title>Metabolic potential, ecology and presence of endohyphal bacteria is reflected in genomic diversity of Mucoromycotina.</title>
        <authorList>
            <person name="Muszewska A."/>
            <person name="Okrasinska A."/>
            <person name="Steczkiewicz K."/>
            <person name="Drgas O."/>
            <person name="Orlowska M."/>
            <person name="Perlinska-Lenart U."/>
            <person name="Aleksandrzak-Piekarczyk T."/>
            <person name="Szatraj K."/>
            <person name="Zielenkiewicz U."/>
            <person name="Pilsyk S."/>
            <person name="Malc E."/>
            <person name="Mieczkowski P."/>
            <person name="Kruszewska J.S."/>
            <person name="Biernat P."/>
            <person name="Pawlowska J."/>
        </authorList>
    </citation>
    <scope>NUCLEOTIDE SEQUENCE</scope>
    <source>
        <strain evidence="2">WA0000017839</strain>
    </source>
</reference>
<feature type="compositionally biased region" description="Acidic residues" evidence="1">
    <location>
        <begin position="138"/>
        <end position="158"/>
    </location>
</feature>
<proteinExistence type="predicted"/>
<name>A0A8H7UVE8_9FUNG</name>
<feature type="compositionally biased region" description="Basic and acidic residues" evidence="1">
    <location>
        <begin position="7"/>
        <end position="17"/>
    </location>
</feature>
<protein>
    <submittedName>
        <fullName evidence="2">Uncharacterized protein</fullName>
    </submittedName>
</protein>